<keyword evidence="2" id="KW-1133">Transmembrane helix</keyword>
<dbReference type="Gene3D" id="3.30.1300.70">
    <property type="match status" value="1"/>
</dbReference>
<organism evidence="3 4">
    <name type="scientific">Deinococcus cavernae</name>
    <dbReference type="NCBI Taxonomy" id="2320857"/>
    <lineage>
        <taxon>Bacteria</taxon>
        <taxon>Thermotogati</taxon>
        <taxon>Deinococcota</taxon>
        <taxon>Deinococci</taxon>
        <taxon>Deinococcales</taxon>
        <taxon>Deinococcaceae</taxon>
        <taxon>Deinococcus</taxon>
    </lineage>
</organism>
<dbReference type="Proteomes" id="UP000286287">
    <property type="component" value="Unassembled WGS sequence"/>
</dbReference>
<evidence type="ECO:0008006" key="5">
    <source>
        <dbReference type="Google" id="ProtNLM"/>
    </source>
</evidence>
<dbReference type="OrthoDB" id="69711at2"/>
<evidence type="ECO:0000313" key="4">
    <source>
        <dbReference type="Proteomes" id="UP000286287"/>
    </source>
</evidence>
<keyword evidence="2" id="KW-0812">Transmembrane</keyword>
<protein>
    <recommendedName>
        <fullName evidence="5">DUF4333 domain-containing protein</fullName>
    </recommendedName>
</protein>
<gene>
    <name evidence="3" type="ORF">D3875_06570</name>
</gene>
<feature type="compositionally biased region" description="Pro residues" evidence="1">
    <location>
        <begin position="1"/>
        <end position="13"/>
    </location>
</feature>
<sequence length="210" mass="22045">MTAPPPKQPPPKQPPREPTPEERARAARLVWLIVLGLPTVVGAMVAYLTWGGRQVRDYGREVIGAVQQQSGSSIPSLGQGGEECGKVVAGIPAGVQSCRIERVNDGLLVTLTVDGGRQYQVSSAGGKVSDRVQAGEVDARAYAGRVATHFPAFVQANKLPALELQAVPCRQVIPDPVPAGVQTCQVESGPADGPQVALKLTDGRTVTLPF</sequence>
<evidence type="ECO:0000256" key="1">
    <source>
        <dbReference type="SAM" id="MobiDB-lite"/>
    </source>
</evidence>
<comment type="caution">
    <text evidence="3">The sequence shown here is derived from an EMBL/GenBank/DDBJ whole genome shotgun (WGS) entry which is preliminary data.</text>
</comment>
<proteinExistence type="predicted"/>
<dbReference type="EMBL" id="QYUJ01000014">
    <property type="protein sequence ID" value="RJF71285.1"/>
    <property type="molecule type" value="Genomic_DNA"/>
</dbReference>
<evidence type="ECO:0000313" key="3">
    <source>
        <dbReference type="EMBL" id="RJF71285.1"/>
    </source>
</evidence>
<dbReference type="AlphaFoldDB" id="A0A418V5J7"/>
<reference evidence="3 4" key="1">
    <citation type="submission" date="2018-09" db="EMBL/GenBank/DDBJ databases">
        <authorList>
            <person name="Zhu H."/>
        </authorList>
    </citation>
    <scope>NUCLEOTIDE SEQUENCE [LARGE SCALE GENOMIC DNA]</scope>
    <source>
        <strain evidence="3 4">K2S05-167</strain>
    </source>
</reference>
<dbReference type="RefSeq" id="WP_119762308.1">
    <property type="nucleotide sequence ID" value="NZ_QYUJ01000014.1"/>
</dbReference>
<feature type="region of interest" description="Disordered" evidence="1">
    <location>
        <begin position="1"/>
        <end position="23"/>
    </location>
</feature>
<feature type="transmembrane region" description="Helical" evidence="2">
    <location>
        <begin position="29"/>
        <end position="50"/>
    </location>
</feature>
<accession>A0A418V5J7</accession>
<name>A0A418V5J7_9DEIO</name>
<feature type="compositionally biased region" description="Basic and acidic residues" evidence="1">
    <location>
        <begin position="14"/>
        <end position="23"/>
    </location>
</feature>
<keyword evidence="2" id="KW-0472">Membrane</keyword>
<keyword evidence="4" id="KW-1185">Reference proteome</keyword>
<evidence type="ECO:0000256" key="2">
    <source>
        <dbReference type="SAM" id="Phobius"/>
    </source>
</evidence>